<gene>
    <name evidence="2" type="primary">yaaA</name>
    <name evidence="2" type="ORF">KHC33_13665</name>
</gene>
<proteinExistence type="predicted"/>
<dbReference type="AlphaFoldDB" id="A0A8E7AZJ1"/>
<dbReference type="Pfam" id="PF03883">
    <property type="entry name" value="H2O2_YaaD"/>
    <property type="match status" value="1"/>
</dbReference>
<reference evidence="2 3" key="1">
    <citation type="submission" date="2021-05" db="EMBL/GenBank/DDBJ databases">
        <title>A novel Methanospirillum isolate from a pyrite-forming mixed culture.</title>
        <authorList>
            <person name="Bunk B."/>
            <person name="Sproer C."/>
            <person name="Spring S."/>
            <person name="Pester M."/>
        </authorList>
    </citation>
    <scope>NUCLEOTIDE SEQUENCE [LARGE SCALE GENOMIC DNA]</scope>
    <source>
        <strain evidence="2 3">J.3.6.1-F.2.7.3</strain>
    </source>
</reference>
<evidence type="ECO:0000259" key="1">
    <source>
        <dbReference type="Pfam" id="PF13676"/>
    </source>
</evidence>
<dbReference type="Pfam" id="PF13676">
    <property type="entry name" value="TIR_2"/>
    <property type="match status" value="1"/>
</dbReference>
<dbReference type="InterPro" id="IPR035897">
    <property type="entry name" value="Toll_tir_struct_dom_sf"/>
</dbReference>
<keyword evidence="3" id="KW-1185">Reference proteome</keyword>
<dbReference type="KEGG" id="mrtj:KHC33_13665"/>
<organism evidence="2 3">
    <name type="scientific">Methanospirillum purgamenti</name>
    <dbReference type="NCBI Taxonomy" id="2834276"/>
    <lineage>
        <taxon>Archaea</taxon>
        <taxon>Methanobacteriati</taxon>
        <taxon>Methanobacteriota</taxon>
        <taxon>Stenosarchaea group</taxon>
        <taxon>Methanomicrobia</taxon>
        <taxon>Methanomicrobiales</taxon>
        <taxon>Methanospirillaceae</taxon>
        <taxon>Methanospirillum</taxon>
    </lineage>
</organism>
<protein>
    <submittedName>
        <fullName evidence="2">Peroxide stress protein YaaA</fullName>
    </submittedName>
</protein>
<dbReference type="GeneID" id="65098251"/>
<feature type="domain" description="TIR" evidence="1">
    <location>
        <begin position="273"/>
        <end position="389"/>
    </location>
</feature>
<dbReference type="Proteomes" id="UP000680656">
    <property type="component" value="Chromosome"/>
</dbReference>
<dbReference type="EMBL" id="CP075546">
    <property type="protein sequence ID" value="QVV88361.1"/>
    <property type="molecule type" value="Genomic_DNA"/>
</dbReference>
<evidence type="ECO:0000313" key="2">
    <source>
        <dbReference type="EMBL" id="QVV88361.1"/>
    </source>
</evidence>
<dbReference type="RefSeq" id="WP_214419176.1">
    <property type="nucleotide sequence ID" value="NZ_CP075546.1"/>
</dbReference>
<dbReference type="InterPro" id="IPR005583">
    <property type="entry name" value="YaaA"/>
</dbReference>
<dbReference type="SUPFAM" id="SSF52200">
    <property type="entry name" value="Toll/Interleukin receptor TIR domain"/>
    <property type="match status" value="1"/>
</dbReference>
<dbReference type="InterPro" id="IPR000157">
    <property type="entry name" value="TIR_dom"/>
</dbReference>
<sequence>MLSPTTLHQYNPTSPILILGICSFTKNQLNSDEPYYEELSITSRLSQKRSIELLYKIRNESLLLLTKSELFTQKGLKLGDHSCNLTLGRGPDFAGNEHVQYLPAIERYSGSFYQGFLDEGSIFQWSQKCIESSHHTIIISGLYGMLTPVEQIQLYESPLEDFHEIQDVLKKDNALTHILIDYILSHNISRVFDLTGDKAYQQLINWSLIKEYGIMTLHASAEDCGPNQLRNFGILMDAFLLEAPTDHLIRLNPGQKIGNVTFLDSPDRTGPLIFISCKSEDYSHAEKFADFLNSNGKNFFFCERDKQVSEDSDYLSRIDSALESAEHMVVIGTKKEFFGSGWVRHEWTSFLKEKLGGRKKGNILTLIGSDIEISDLPISLRQYEVFNLSHEGFIKALLLLDKREE</sequence>
<accession>A0A8E7AZJ1</accession>
<dbReference type="Gene3D" id="3.40.50.10140">
    <property type="entry name" value="Toll/interleukin-1 receptor homology (TIR) domain"/>
    <property type="match status" value="1"/>
</dbReference>
<name>A0A8E7AZJ1_9EURY</name>
<dbReference type="GO" id="GO:0007165">
    <property type="term" value="P:signal transduction"/>
    <property type="evidence" value="ECO:0007669"/>
    <property type="project" value="InterPro"/>
</dbReference>
<evidence type="ECO:0000313" key="3">
    <source>
        <dbReference type="Proteomes" id="UP000680656"/>
    </source>
</evidence>